<dbReference type="Proteomes" id="UP000027222">
    <property type="component" value="Unassembled WGS sequence"/>
</dbReference>
<dbReference type="EMBL" id="KL142374">
    <property type="protein sequence ID" value="KDR78941.1"/>
    <property type="molecule type" value="Genomic_DNA"/>
</dbReference>
<accession>A0A067T771</accession>
<evidence type="ECO:0000313" key="2">
    <source>
        <dbReference type="Proteomes" id="UP000027222"/>
    </source>
</evidence>
<sequence length="328" mass="37324">MSDSIHSKPAILVPRLERTYYTGLSLQLHSHPPPDLPEDRDNCSYKTRTEPRMTNIGDRLNASVARTVRDPIPNSSISDLSITLYRRLSGSTHLIGQVWTAHVQQSPESAESHPGAGSRYPSTVVAKIYDPVYFEDREAEFFDPFALLDRSVSQETGSYRRLQPLQGVKVPAFYGHFVARLPDRAQRGRTVNVVLLEYVPGNDIRDLVPREIEETLCSPHKDSLIDAALRLYFDILALGVRQLDMQPRNVILPDARYRHHHDNRPFCSTEGCPLQFEAPREDVQLMMVDFEHVDFEEPDTAFSDPLTQVSYVQKARDHYLGSWLAGQL</sequence>
<name>A0A067T771_GALM3</name>
<reference evidence="2" key="1">
    <citation type="journal article" date="2014" name="Proc. Natl. Acad. Sci. U.S.A.">
        <title>Extensive sampling of basidiomycete genomes demonstrates inadequacy of the white-rot/brown-rot paradigm for wood decay fungi.</title>
        <authorList>
            <person name="Riley R."/>
            <person name="Salamov A.A."/>
            <person name="Brown D.W."/>
            <person name="Nagy L.G."/>
            <person name="Floudas D."/>
            <person name="Held B.W."/>
            <person name="Levasseur A."/>
            <person name="Lombard V."/>
            <person name="Morin E."/>
            <person name="Otillar R."/>
            <person name="Lindquist E.A."/>
            <person name="Sun H."/>
            <person name="LaButti K.M."/>
            <person name="Schmutz J."/>
            <person name="Jabbour D."/>
            <person name="Luo H."/>
            <person name="Baker S.E."/>
            <person name="Pisabarro A.G."/>
            <person name="Walton J.D."/>
            <person name="Blanchette R.A."/>
            <person name="Henrissat B."/>
            <person name="Martin F."/>
            <person name="Cullen D."/>
            <person name="Hibbett D.S."/>
            <person name="Grigoriev I.V."/>
        </authorList>
    </citation>
    <scope>NUCLEOTIDE SEQUENCE [LARGE SCALE GENOMIC DNA]</scope>
    <source>
        <strain evidence="2">CBS 339.88</strain>
    </source>
</reference>
<protein>
    <recommendedName>
        <fullName evidence="3">Protein kinase domain-containing protein</fullName>
    </recommendedName>
</protein>
<dbReference type="AlphaFoldDB" id="A0A067T771"/>
<keyword evidence="2" id="KW-1185">Reference proteome</keyword>
<proteinExistence type="predicted"/>
<dbReference type="HOGENOM" id="CLU_079138_0_0_1"/>
<organism evidence="1 2">
    <name type="scientific">Galerina marginata (strain CBS 339.88)</name>
    <dbReference type="NCBI Taxonomy" id="685588"/>
    <lineage>
        <taxon>Eukaryota</taxon>
        <taxon>Fungi</taxon>
        <taxon>Dikarya</taxon>
        <taxon>Basidiomycota</taxon>
        <taxon>Agaricomycotina</taxon>
        <taxon>Agaricomycetes</taxon>
        <taxon>Agaricomycetidae</taxon>
        <taxon>Agaricales</taxon>
        <taxon>Agaricineae</taxon>
        <taxon>Strophariaceae</taxon>
        <taxon>Galerina</taxon>
    </lineage>
</organism>
<gene>
    <name evidence="1" type="ORF">GALMADRAFT_1281379</name>
</gene>
<evidence type="ECO:0000313" key="1">
    <source>
        <dbReference type="EMBL" id="KDR78941.1"/>
    </source>
</evidence>
<dbReference type="OrthoDB" id="3025100at2759"/>
<evidence type="ECO:0008006" key="3">
    <source>
        <dbReference type="Google" id="ProtNLM"/>
    </source>
</evidence>